<gene>
    <name evidence="1" type="ORF">DM484_01645</name>
</gene>
<dbReference type="EMBL" id="QJPH01000128">
    <property type="protein sequence ID" value="PZN85260.1"/>
    <property type="molecule type" value="Genomic_DNA"/>
</dbReference>
<evidence type="ECO:0000313" key="2">
    <source>
        <dbReference type="Proteomes" id="UP000249396"/>
    </source>
</evidence>
<sequence>MCQIILQSAEFFALLLLIDIDLAAVAKSQGCHDCQGTLHQAHYPRKPRGAKCALGDEYLRRFSFCCAVCRHRTTPVSVRFLGRRVYLGVVVALA</sequence>
<protein>
    <submittedName>
        <fullName evidence="1">Uncharacterized protein</fullName>
    </submittedName>
</protein>
<dbReference type="AlphaFoldDB" id="A0A2W4TDB2"/>
<dbReference type="Proteomes" id="UP000249396">
    <property type="component" value="Unassembled WGS sequence"/>
</dbReference>
<feature type="non-terminal residue" evidence="1">
    <location>
        <position position="94"/>
    </location>
</feature>
<comment type="caution">
    <text evidence="1">The sequence shown here is derived from an EMBL/GenBank/DDBJ whole genome shotgun (WGS) entry which is preliminary data.</text>
</comment>
<evidence type="ECO:0000313" key="1">
    <source>
        <dbReference type="EMBL" id="PZN85260.1"/>
    </source>
</evidence>
<organism evidence="1 2">
    <name type="scientific">Candidatus Methylumidiphilus alinenensis</name>
    <dbReference type="NCBI Taxonomy" id="2202197"/>
    <lineage>
        <taxon>Bacteria</taxon>
        <taxon>Pseudomonadati</taxon>
        <taxon>Pseudomonadota</taxon>
        <taxon>Gammaproteobacteria</taxon>
        <taxon>Methylococcales</taxon>
        <taxon>Candidatus Methylumidiphilus</taxon>
    </lineage>
</organism>
<accession>A0A2W4TDB2</accession>
<name>A0A2W4TDB2_9GAMM</name>
<reference evidence="1 2" key="1">
    <citation type="journal article" date="2018" name="Aquat. Microb. Ecol.">
        <title>Gammaproteobacterial methanotrophs dominate.</title>
        <authorList>
            <person name="Rissanen A.J."/>
            <person name="Saarenheimo J."/>
            <person name="Tiirola M."/>
            <person name="Peura S."/>
            <person name="Aalto S.L."/>
            <person name="Karvinen A."/>
            <person name="Nykanen H."/>
        </authorList>
    </citation>
    <scope>NUCLEOTIDE SEQUENCE [LARGE SCALE GENOMIC DNA]</scope>
    <source>
        <strain evidence="1">AMbin10</strain>
    </source>
</reference>
<proteinExistence type="predicted"/>